<dbReference type="EMBL" id="LXQA010099767">
    <property type="protein sequence ID" value="MCI16187.1"/>
    <property type="molecule type" value="Genomic_DNA"/>
</dbReference>
<comment type="caution">
    <text evidence="2">The sequence shown here is derived from an EMBL/GenBank/DDBJ whole genome shotgun (WGS) entry which is preliminary data.</text>
</comment>
<feature type="region of interest" description="Disordered" evidence="1">
    <location>
        <begin position="178"/>
        <end position="201"/>
    </location>
</feature>
<feature type="non-terminal residue" evidence="2">
    <location>
        <position position="1"/>
    </location>
</feature>
<dbReference type="AlphaFoldDB" id="A0A392PWX8"/>
<sequence length="227" mass="24888">DKGGEELLSAQNCGEKEDDFAWSREELEMEGRALEFQFTKGVIGPLDTDHVLGQEGLTNKTTNKGKCILKEADEVAMGNRNLFKGSCSRNNFGPDGLSLLLQEEYQGVKILKDVEVAQLASYEKTLYDRTALDGGKSKFVKSNKHKKGGNGALFSLNPLFGGLTKASMFATTIQEGPRGRKTIKKKNKRNGRTKALPQEVNEDSISSDSSVGILRGVFQKKLILLAE</sequence>
<protein>
    <submittedName>
        <fullName evidence="2">Uncharacterized protein</fullName>
    </submittedName>
</protein>
<feature type="compositionally biased region" description="Basic residues" evidence="1">
    <location>
        <begin position="179"/>
        <end position="192"/>
    </location>
</feature>
<keyword evidence="3" id="KW-1185">Reference proteome</keyword>
<organism evidence="2 3">
    <name type="scientific">Trifolium medium</name>
    <dbReference type="NCBI Taxonomy" id="97028"/>
    <lineage>
        <taxon>Eukaryota</taxon>
        <taxon>Viridiplantae</taxon>
        <taxon>Streptophyta</taxon>
        <taxon>Embryophyta</taxon>
        <taxon>Tracheophyta</taxon>
        <taxon>Spermatophyta</taxon>
        <taxon>Magnoliopsida</taxon>
        <taxon>eudicotyledons</taxon>
        <taxon>Gunneridae</taxon>
        <taxon>Pentapetalae</taxon>
        <taxon>rosids</taxon>
        <taxon>fabids</taxon>
        <taxon>Fabales</taxon>
        <taxon>Fabaceae</taxon>
        <taxon>Papilionoideae</taxon>
        <taxon>50 kb inversion clade</taxon>
        <taxon>NPAAA clade</taxon>
        <taxon>Hologalegina</taxon>
        <taxon>IRL clade</taxon>
        <taxon>Trifolieae</taxon>
        <taxon>Trifolium</taxon>
    </lineage>
</organism>
<proteinExistence type="predicted"/>
<dbReference type="Proteomes" id="UP000265520">
    <property type="component" value="Unassembled WGS sequence"/>
</dbReference>
<accession>A0A392PWX8</accession>
<evidence type="ECO:0000313" key="2">
    <source>
        <dbReference type="EMBL" id="MCI16187.1"/>
    </source>
</evidence>
<evidence type="ECO:0000256" key="1">
    <source>
        <dbReference type="SAM" id="MobiDB-lite"/>
    </source>
</evidence>
<reference evidence="2 3" key="1">
    <citation type="journal article" date="2018" name="Front. Plant Sci.">
        <title>Red Clover (Trifolium pratense) and Zigzag Clover (T. medium) - A Picture of Genomic Similarities and Differences.</title>
        <authorList>
            <person name="Dluhosova J."/>
            <person name="Istvanek J."/>
            <person name="Nedelnik J."/>
            <person name="Repkova J."/>
        </authorList>
    </citation>
    <scope>NUCLEOTIDE SEQUENCE [LARGE SCALE GENOMIC DNA]</scope>
    <source>
        <strain evidence="3">cv. 10/8</strain>
        <tissue evidence="2">Leaf</tissue>
    </source>
</reference>
<name>A0A392PWX8_9FABA</name>
<evidence type="ECO:0000313" key="3">
    <source>
        <dbReference type="Proteomes" id="UP000265520"/>
    </source>
</evidence>